<evidence type="ECO:0000313" key="2">
    <source>
        <dbReference type="Proteomes" id="UP000237865"/>
    </source>
</evidence>
<dbReference type="AlphaFoldDB" id="A0A2S5RF54"/>
<proteinExistence type="predicted"/>
<dbReference type="EMBL" id="PHNE01000001">
    <property type="protein sequence ID" value="PPE05944.1"/>
    <property type="molecule type" value="Genomic_DNA"/>
</dbReference>
<sequence length="112" mass="13476">MKKEIKVNLTLENIILEQIIYSNSIQHQDSKWVKVKIRIKEPDLKISYIWAHSYDNQTILKMIKLSEDMRNGIVPSLKVYLNIWPSKKHQFMHESDNTFKWYLVDVNNEVEE</sequence>
<protein>
    <submittedName>
        <fullName evidence="1">Uncharacterized protein</fullName>
    </submittedName>
</protein>
<dbReference type="RefSeq" id="WP_028126657.1">
    <property type="nucleotide sequence ID" value="NZ_PHNE01000001.1"/>
</dbReference>
<comment type="caution">
    <text evidence="1">The sequence shown here is derived from an EMBL/GenBank/DDBJ whole genome shotgun (WGS) entry which is preliminary data.</text>
</comment>
<reference evidence="1 2" key="1">
    <citation type="submission" date="2017-11" db="EMBL/GenBank/DDBJ databases">
        <title>Genome sequence of Entomoplasma lucivorax PIPN-2 (ATCC 49196).</title>
        <authorList>
            <person name="Lo W.-S."/>
            <person name="Gasparich G.E."/>
            <person name="Kuo C.-H."/>
        </authorList>
    </citation>
    <scope>NUCLEOTIDE SEQUENCE [LARGE SCALE GENOMIC DNA]</scope>
    <source>
        <strain evidence="1 2">PIPN-2</strain>
    </source>
</reference>
<keyword evidence="2" id="KW-1185">Reference proteome</keyword>
<dbReference type="Proteomes" id="UP000237865">
    <property type="component" value="Unassembled WGS sequence"/>
</dbReference>
<organism evidence="1 2">
    <name type="scientific">Williamsoniiplasma lucivorax</name>
    <dbReference type="NCBI Taxonomy" id="209274"/>
    <lineage>
        <taxon>Bacteria</taxon>
        <taxon>Bacillati</taxon>
        <taxon>Mycoplasmatota</taxon>
        <taxon>Mollicutes</taxon>
        <taxon>Entomoplasmatales</taxon>
        <taxon>Williamsoniiplasma</taxon>
    </lineage>
</organism>
<gene>
    <name evidence="1" type="ORF">ELUCI_v1c02350</name>
</gene>
<accession>A0A2S5RF54</accession>
<evidence type="ECO:0000313" key="1">
    <source>
        <dbReference type="EMBL" id="PPE05944.1"/>
    </source>
</evidence>
<name>A0A2S5RF54_9MOLU</name>